<dbReference type="SUPFAM" id="SSF52540">
    <property type="entry name" value="P-loop containing nucleoside triphosphate hydrolases"/>
    <property type="match status" value="1"/>
</dbReference>
<dbReference type="Pfam" id="PF02606">
    <property type="entry name" value="LpxK"/>
    <property type="match status" value="1"/>
</dbReference>
<evidence type="ECO:0000256" key="2">
    <source>
        <dbReference type="ARBA" id="ARBA00004870"/>
    </source>
</evidence>
<evidence type="ECO:0000256" key="12">
    <source>
        <dbReference type="ARBA" id="ARBA00029757"/>
    </source>
</evidence>
<dbReference type="PANTHER" id="PTHR42724:SF1">
    <property type="entry name" value="TETRAACYLDISACCHARIDE 4'-KINASE, MITOCHONDRIAL-RELATED"/>
    <property type="match status" value="1"/>
</dbReference>
<evidence type="ECO:0000256" key="1">
    <source>
        <dbReference type="ARBA" id="ARBA00002274"/>
    </source>
</evidence>
<comment type="similarity">
    <text evidence="13">Belongs to the LpxK family.</text>
</comment>
<evidence type="ECO:0000256" key="3">
    <source>
        <dbReference type="ARBA" id="ARBA00012071"/>
    </source>
</evidence>
<proteinExistence type="inferred from homology"/>
<keyword evidence="8 13" id="KW-0547">Nucleotide-binding</keyword>
<reference evidence="14 15" key="1">
    <citation type="submission" date="2024-04" db="EMBL/GenBank/DDBJ databases">
        <title>Draft genome sequence of Sessilibacter corallicola NBRC 116591.</title>
        <authorList>
            <person name="Miyakawa T."/>
            <person name="Kusuya Y."/>
            <person name="Miura T."/>
        </authorList>
    </citation>
    <scope>NUCLEOTIDE SEQUENCE [LARGE SCALE GENOMIC DNA]</scope>
    <source>
        <strain evidence="14 15">KU-00831-HH</strain>
    </source>
</reference>
<dbReference type="InterPro" id="IPR003758">
    <property type="entry name" value="LpxK"/>
</dbReference>
<evidence type="ECO:0000256" key="6">
    <source>
        <dbReference type="ARBA" id="ARBA00022556"/>
    </source>
</evidence>
<comment type="caution">
    <text evidence="14">The sequence shown here is derived from an EMBL/GenBank/DDBJ whole genome shotgun (WGS) entry which is preliminary data.</text>
</comment>
<comment type="catalytic activity">
    <reaction evidence="13">
        <text>a lipid A disaccharide + ATP = a lipid IVA + ADP + H(+)</text>
        <dbReference type="Rhea" id="RHEA:67840"/>
        <dbReference type="ChEBI" id="CHEBI:15378"/>
        <dbReference type="ChEBI" id="CHEBI:30616"/>
        <dbReference type="ChEBI" id="CHEBI:176343"/>
        <dbReference type="ChEBI" id="CHEBI:176425"/>
        <dbReference type="ChEBI" id="CHEBI:456216"/>
        <dbReference type="EC" id="2.7.1.130"/>
    </reaction>
</comment>
<evidence type="ECO:0000256" key="10">
    <source>
        <dbReference type="ARBA" id="ARBA00022840"/>
    </source>
</evidence>
<protein>
    <recommendedName>
        <fullName evidence="4 13">Tetraacyldisaccharide 4'-kinase</fullName>
        <ecNumber evidence="3 13">2.7.1.130</ecNumber>
    </recommendedName>
    <alternativeName>
        <fullName evidence="12 13">Lipid A 4'-kinase</fullName>
    </alternativeName>
</protein>
<organism evidence="14 15">
    <name type="scientific">Sessilibacter corallicola</name>
    <dbReference type="NCBI Taxonomy" id="2904075"/>
    <lineage>
        <taxon>Bacteria</taxon>
        <taxon>Pseudomonadati</taxon>
        <taxon>Pseudomonadota</taxon>
        <taxon>Gammaproteobacteria</taxon>
        <taxon>Cellvibrionales</taxon>
        <taxon>Cellvibrionaceae</taxon>
        <taxon>Sessilibacter</taxon>
    </lineage>
</organism>
<dbReference type="CDD" id="cd01983">
    <property type="entry name" value="SIMIBI"/>
    <property type="match status" value="1"/>
</dbReference>
<dbReference type="HAMAP" id="MF_00409">
    <property type="entry name" value="LpxK"/>
    <property type="match status" value="1"/>
</dbReference>
<keyword evidence="5 13" id="KW-0444">Lipid biosynthesis</keyword>
<evidence type="ECO:0000256" key="4">
    <source>
        <dbReference type="ARBA" id="ARBA00016436"/>
    </source>
</evidence>
<evidence type="ECO:0000256" key="9">
    <source>
        <dbReference type="ARBA" id="ARBA00022777"/>
    </source>
</evidence>
<evidence type="ECO:0000313" key="15">
    <source>
        <dbReference type="Proteomes" id="UP001465153"/>
    </source>
</evidence>
<gene>
    <name evidence="13 14" type="primary">lpxK</name>
    <name evidence="14" type="ORF">NBRC116591_22980</name>
</gene>
<keyword evidence="7 13" id="KW-0808">Transferase</keyword>
<dbReference type="RefSeq" id="WP_353303198.1">
    <property type="nucleotide sequence ID" value="NZ_BAABWN010000007.1"/>
</dbReference>
<evidence type="ECO:0000256" key="8">
    <source>
        <dbReference type="ARBA" id="ARBA00022741"/>
    </source>
</evidence>
<evidence type="ECO:0000256" key="7">
    <source>
        <dbReference type="ARBA" id="ARBA00022679"/>
    </source>
</evidence>
<keyword evidence="15" id="KW-1185">Reference proteome</keyword>
<dbReference type="EMBL" id="BAABWN010000007">
    <property type="protein sequence ID" value="GAA6168487.1"/>
    <property type="molecule type" value="Genomic_DNA"/>
</dbReference>
<evidence type="ECO:0000256" key="5">
    <source>
        <dbReference type="ARBA" id="ARBA00022516"/>
    </source>
</evidence>
<dbReference type="NCBIfam" id="TIGR00682">
    <property type="entry name" value="lpxK"/>
    <property type="match status" value="1"/>
</dbReference>
<accession>A0ABQ0A9Z5</accession>
<keyword evidence="6 13" id="KW-0441">Lipid A biosynthesis</keyword>
<dbReference type="PANTHER" id="PTHR42724">
    <property type="entry name" value="TETRAACYLDISACCHARIDE 4'-KINASE"/>
    <property type="match status" value="1"/>
</dbReference>
<dbReference type="Proteomes" id="UP001465153">
    <property type="component" value="Unassembled WGS sequence"/>
</dbReference>
<evidence type="ECO:0000256" key="11">
    <source>
        <dbReference type="ARBA" id="ARBA00023098"/>
    </source>
</evidence>
<evidence type="ECO:0000313" key="14">
    <source>
        <dbReference type="EMBL" id="GAA6168487.1"/>
    </source>
</evidence>
<dbReference type="EC" id="2.7.1.130" evidence="3 13"/>
<keyword evidence="10 13" id="KW-0067">ATP-binding</keyword>
<comment type="function">
    <text evidence="1 13">Transfers the gamma-phosphate of ATP to the 4'-position of a tetraacyldisaccharide 1-phosphate intermediate (termed DS-1-P) to form tetraacyldisaccharide 1,4'-bis-phosphate (lipid IVA).</text>
</comment>
<keyword evidence="9 13" id="KW-0418">Kinase</keyword>
<dbReference type="InterPro" id="IPR027417">
    <property type="entry name" value="P-loop_NTPase"/>
</dbReference>
<keyword evidence="11 13" id="KW-0443">Lipid metabolism</keyword>
<feature type="binding site" evidence="13">
    <location>
        <begin position="59"/>
        <end position="66"/>
    </location>
    <ligand>
        <name>ATP</name>
        <dbReference type="ChEBI" id="CHEBI:30616"/>
    </ligand>
</feature>
<comment type="pathway">
    <text evidence="2 13">Glycolipid biosynthesis; lipid IV(A) biosynthesis; lipid IV(A) from (3R)-3-hydroxytetradecanoyl-[acyl-carrier-protein] and UDP-N-acetyl-alpha-D-glucosamine: step 6/6.</text>
</comment>
<evidence type="ECO:0000256" key="13">
    <source>
        <dbReference type="HAMAP-Rule" id="MF_00409"/>
    </source>
</evidence>
<name>A0ABQ0A9Z5_9GAMM</name>
<sequence>MSLKMLIERAVNASWYGRSKWTYAFLPVEPLIKRHIKKRSSDHHKPKTGPVVIVVGNITVGGTGKTPLILSLCQSLQRVGFSVGIVSRGYGGASDNYPLEVLPSTDTSESGDEAKMLALSSGVPVVVDPQRAQAVTALCQNHDVDVVLSDDGLQHYAMARDIELLVVDSSRGFGNGHCLPVGPLREPLARLDSVDFILTNGKKSVDGLAHHPHFSFDISPAYWQSVGELFKPSTNLESAIALDELPRDQSYLAIAGIGNPQRFFATLKSLNVAFDEQSFPDHYNYTQADFSSNTRPLVMTEKDAVKCGSFFQSDWYFLKVKADLDPEFTKQLINRIRTVQCTRIEE</sequence>